<gene>
    <name evidence="1" type="ORF">E2C01_020245</name>
</gene>
<dbReference type="EMBL" id="VSRR010001690">
    <property type="protein sequence ID" value="MPC27088.1"/>
    <property type="molecule type" value="Genomic_DNA"/>
</dbReference>
<evidence type="ECO:0000313" key="2">
    <source>
        <dbReference type="Proteomes" id="UP000324222"/>
    </source>
</evidence>
<keyword evidence="2" id="KW-1185">Reference proteome</keyword>
<proteinExistence type="predicted"/>
<sequence length="56" mass="6325">MPLRMPMKQYDLTLPGQKVIFVEGKSNLQQACLTMPLSLTDGPPSCIMTPHYWNVC</sequence>
<reference evidence="1 2" key="1">
    <citation type="submission" date="2019-05" db="EMBL/GenBank/DDBJ databases">
        <title>Another draft genome of Portunus trituberculatus and its Hox gene families provides insights of decapod evolution.</title>
        <authorList>
            <person name="Jeong J.-H."/>
            <person name="Song I."/>
            <person name="Kim S."/>
            <person name="Choi T."/>
            <person name="Kim D."/>
            <person name="Ryu S."/>
            <person name="Kim W."/>
        </authorList>
    </citation>
    <scope>NUCLEOTIDE SEQUENCE [LARGE SCALE GENOMIC DNA]</scope>
    <source>
        <tissue evidence="1">Muscle</tissue>
    </source>
</reference>
<organism evidence="1 2">
    <name type="scientific">Portunus trituberculatus</name>
    <name type="common">Swimming crab</name>
    <name type="synonym">Neptunus trituberculatus</name>
    <dbReference type="NCBI Taxonomy" id="210409"/>
    <lineage>
        <taxon>Eukaryota</taxon>
        <taxon>Metazoa</taxon>
        <taxon>Ecdysozoa</taxon>
        <taxon>Arthropoda</taxon>
        <taxon>Crustacea</taxon>
        <taxon>Multicrustacea</taxon>
        <taxon>Malacostraca</taxon>
        <taxon>Eumalacostraca</taxon>
        <taxon>Eucarida</taxon>
        <taxon>Decapoda</taxon>
        <taxon>Pleocyemata</taxon>
        <taxon>Brachyura</taxon>
        <taxon>Eubrachyura</taxon>
        <taxon>Portunoidea</taxon>
        <taxon>Portunidae</taxon>
        <taxon>Portuninae</taxon>
        <taxon>Portunus</taxon>
    </lineage>
</organism>
<protein>
    <submittedName>
        <fullName evidence="1">Uncharacterized protein</fullName>
    </submittedName>
</protein>
<evidence type="ECO:0000313" key="1">
    <source>
        <dbReference type="EMBL" id="MPC27088.1"/>
    </source>
</evidence>
<dbReference type="Proteomes" id="UP000324222">
    <property type="component" value="Unassembled WGS sequence"/>
</dbReference>
<accession>A0A5B7E001</accession>
<comment type="caution">
    <text evidence="1">The sequence shown here is derived from an EMBL/GenBank/DDBJ whole genome shotgun (WGS) entry which is preliminary data.</text>
</comment>
<name>A0A5B7E001_PORTR</name>
<dbReference type="AlphaFoldDB" id="A0A5B7E001"/>